<dbReference type="PANTHER" id="PTHR11559">
    <property type="entry name" value="CARBOXYLESTERASE"/>
    <property type="match status" value="1"/>
</dbReference>
<dbReference type="SUPFAM" id="SSF53474">
    <property type="entry name" value="alpha/beta-Hydrolases"/>
    <property type="match status" value="1"/>
</dbReference>
<keyword evidence="2 3" id="KW-0378">Hydrolase</keyword>
<dbReference type="InterPro" id="IPR002018">
    <property type="entry name" value="CarbesteraseB"/>
</dbReference>
<dbReference type="InterPro" id="IPR019826">
    <property type="entry name" value="Carboxylesterase_B_AS"/>
</dbReference>
<evidence type="ECO:0000256" key="2">
    <source>
        <dbReference type="ARBA" id="ARBA00022801"/>
    </source>
</evidence>
<accession>A0ABQ7HBI7</accession>
<comment type="similarity">
    <text evidence="1 3">Belongs to the type-B carboxylesterase/lipase family.</text>
</comment>
<comment type="caution">
    <text evidence="5">The sequence shown here is derived from an EMBL/GenBank/DDBJ whole genome shotgun (WGS) entry which is preliminary data.</text>
</comment>
<dbReference type="InterPro" id="IPR050309">
    <property type="entry name" value="Type-B_Carboxylest/Lipase"/>
</dbReference>
<proteinExistence type="inferred from homology"/>
<name>A0ABQ7HBI7_GEOSE</name>
<organism evidence="5 6">
    <name type="scientific">Geobacillus stearothermophilus</name>
    <name type="common">Bacillus stearothermophilus</name>
    <dbReference type="NCBI Taxonomy" id="1422"/>
    <lineage>
        <taxon>Bacteria</taxon>
        <taxon>Bacillati</taxon>
        <taxon>Bacillota</taxon>
        <taxon>Bacilli</taxon>
        <taxon>Bacillales</taxon>
        <taxon>Anoxybacillaceae</taxon>
        <taxon>Geobacillus</taxon>
    </lineage>
</organism>
<reference evidence="5 6" key="1">
    <citation type="submission" date="2016-03" db="EMBL/GenBank/DDBJ databases">
        <title>Spore heat resistance.</title>
        <authorList>
            <person name="Boekhorst J."/>
            <person name="Berendsen E.M."/>
            <person name="Wells-Bennik M.H."/>
            <person name="Kuipers O.P."/>
        </authorList>
    </citation>
    <scope>NUCLEOTIDE SEQUENCE [LARGE SCALE GENOMIC DNA]</scope>
    <source>
        <strain evidence="5 6">GS8</strain>
    </source>
</reference>
<dbReference type="Proteomes" id="UP000773850">
    <property type="component" value="Unassembled WGS sequence"/>
</dbReference>
<evidence type="ECO:0000313" key="5">
    <source>
        <dbReference type="EMBL" id="KAF6509559.1"/>
    </source>
</evidence>
<keyword evidence="6" id="KW-1185">Reference proteome</keyword>
<dbReference type="Pfam" id="PF00135">
    <property type="entry name" value="COesterase"/>
    <property type="match status" value="1"/>
</dbReference>
<protein>
    <recommendedName>
        <fullName evidence="3">Carboxylic ester hydrolase</fullName>
        <ecNumber evidence="3">3.1.1.-</ecNumber>
    </recommendedName>
</protein>
<dbReference type="PROSITE" id="PS00122">
    <property type="entry name" value="CARBOXYLESTERASE_B_1"/>
    <property type="match status" value="1"/>
</dbReference>
<evidence type="ECO:0000259" key="4">
    <source>
        <dbReference type="Pfam" id="PF00135"/>
    </source>
</evidence>
<evidence type="ECO:0000256" key="1">
    <source>
        <dbReference type="ARBA" id="ARBA00005964"/>
    </source>
</evidence>
<dbReference type="Gene3D" id="3.40.50.1820">
    <property type="entry name" value="alpha/beta hydrolase"/>
    <property type="match status" value="1"/>
</dbReference>
<dbReference type="EC" id="3.1.1.-" evidence="3"/>
<evidence type="ECO:0000256" key="3">
    <source>
        <dbReference type="RuleBase" id="RU361235"/>
    </source>
</evidence>
<gene>
    <name evidence="5" type="ORF">GS8_3090</name>
</gene>
<evidence type="ECO:0000313" key="6">
    <source>
        <dbReference type="Proteomes" id="UP000773850"/>
    </source>
</evidence>
<dbReference type="InterPro" id="IPR029058">
    <property type="entry name" value="AB_hydrolase_fold"/>
</dbReference>
<dbReference type="EMBL" id="LUCS01000030">
    <property type="protein sequence ID" value="KAF6509559.1"/>
    <property type="molecule type" value="Genomic_DNA"/>
</dbReference>
<sequence>MGMERTVVETRYGRLRGEMNEGVFVWKGIPYAKAPVGERRFLPPEPPDAWDGVREATSFGPVVMQPSDPIFSGLLGRMSEAPSEDGLYLNIWSPAADGKKRPVLFWIHGGAFLFGSGSSPWYDGTAFAKHGDVVVVTINYRMNVFGFLHLGDSFGEAYAQAGNLGILDQVAALRWVKENIAAFGGDPDNITIFGESAGAASVGVLLSLPEASGLFRRAMLQSGSGSLLLRSPETAMAMTERILDKAGIRPGDRERLLSIPAEELLRAALSLGPGVMYGPVVDGRVLRRHPIEALRYGAASGIPILIGVTKDEYNLFTLTDPSWTKLGEKELLDRINREVGPVPEEAIRYYKETAEPSEPTWQTWLRIMTYRVFVEGMLRTADAQAAQGADVYMYRFDYETPVFGGQLKACHALELPFVFHNLHQPGVANFVGNRPEREAIANEMHYAWLSFARTGDPNGAHLPEAWPAYTNERKAAFVFSAASHVEDDPFGRERAAWQGR</sequence>
<feature type="domain" description="Carboxylesterase type B" evidence="4">
    <location>
        <begin position="6"/>
        <end position="481"/>
    </location>
</feature>